<reference evidence="2 3" key="1">
    <citation type="journal article" date="2016" name="Mol. Biol. Evol.">
        <title>Comparative Genomics of Early-Diverging Mushroom-Forming Fungi Provides Insights into the Origins of Lignocellulose Decay Capabilities.</title>
        <authorList>
            <person name="Nagy L.G."/>
            <person name="Riley R."/>
            <person name="Tritt A."/>
            <person name="Adam C."/>
            <person name="Daum C."/>
            <person name="Floudas D."/>
            <person name="Sun H."/>
            <person name="Yadav J.S."/>
            <person name="Pangilinan J."/>
            <person name="Larsson K.H."/>
            <person name="Matsuura K."/>
            <person name="Barry K."/>
            <person name="Labutti K."/>
            <person name="Kuo R."/>
            <person name="Ohm R.A."/>
            <person name="Bhattacharya S.S."/>
            <person name="Shirouzu T."/>
            <person name="Yoshinaga Y."/>
            <person name="Martin F.M."/>
            <person name="Grigoriev I.V."/>
            <person name="Hibbett D.S."/>
        </authorList>
    </citation>
    <scope>NUCLEOTIDE SEQUENCE [LARGE SCALE GENOMIC DNA]</scope>
    <source>
        <strain evidence="2 3">L-15889</strain>
    </source>
</reference>
<evidence type="ECO:0000256" key="1">
    <source>
        <dbReference type="SAM" id="Phobius"/>
    </source>
</evidence>
<name>A0A165QFQ2_9APHY</name>
<gene>
    <name evidence="2" type="ORF">DAEQUDRAFT_726705</name>
</gene>
<evidence type="ECO:0000313" key="3">
    <source>
        <dbReference type="Proteomes" id="UP000076727"/>
    </source>
</evidence>
<keyword evidence="1" id="KW-1133">Transmembrane helix</keyword>
<dbReference type="Proteomes" id="UP000076727">
    <property type="component" value="Unassembled WGS sequence"/>
</dbReference>
<dbReference type="EMBL" id="KV429058">
    <property type="protein sequence ID" value="KZT69407.1"/>
    <property type="molecule type" value="Genomic_DNA"/>
</dbReference>
<protein>
    <submittedName>
        <fullName evidence="2">Uncharacterized protein</fullName>
    </submittedName>
</protein>
<dbReference type="AlphaFoldDB" id="A0A165QFQ2"/>
<sequence>MRPPSHLMAGISKTINLGRYMTELFLILAWSIERRMADGRRRLHPDAVLLPSTRGRQSGLKRTSHSDWCQYVCIRPA</sequence>
<keyword evidence="1" id="KW-0472">Membrane</keyword>
<accession>A0A165QFQ2</accession>
<evidence type="ECO:0000313" key="2">
    <source>
        <dbReference type="EMBL" id="KZT69407.1"/>
    </source>
</evidence>
<organism evidence="2 3">
    <name type="scientific">Daedalea quercina L-15889</name>
    <dbReference type="NCBI Taxonomy" id="1314783"/>
    <lineage>
        <taxon>Eukaryota</taxon>
        <taxon>Fungi</taxon>
        <taxon>Dikarya</taxon>
        <taxon>Basidiomycota</taxon>
        <taxon>Agaricomycotina</taxon>
        <taxon>Agaricomycetes</taxon>
        <taxon>Polyporales</taxon>
        <taxon>Fomitopsis</taxon>
    </lineage>
</organism>
<proteinExistence type="predicted"/>
<feature type="transmembrane region" description="Helical" evidence="1">
    <location>
        <begin position="15"/>
        <end position="32"/>
    </location>
</feature>
<keyword evidence="3" id="KW-1185">Reference proteome</keyword>
<keyword evidence="1" id="KW-0812">Transmembrane</keyword>